<protein>
    <submittedName>
        <fullName evidence="1">Uncharacterized protein</fullName>
    </submittedName>
</protein>
<dbReference type="EMBL" id="MH460463">
    <property type="protein sequence ID" value="AXG67067.1"/>
    <property type="molecule type" value="Genomic_DNA"/>
</dbReference>
<organism evidence="1 2">
    <name type="scientific">Dickeya phage vB_DsoM_AD1</name>
    <dbReference type="NCBI Taxonomy" id="2283029"/>
    <lineage>
        <taxon>Viruses</taxon>
        <taxon>Duplodnaviria</taxon>
        <taxon>Heunggongvirae</taxon>
        <taxon>Uroviricota</taxon>
        <taxon>Caudoviricetes</taxon>
        <taxon>Alexandravirus</taxon>
        <taxon>Alexandravirus AD1</taxon>
    </lineage>
</organism>
<proteinExistence type="predicted"/>
<accession>A0A384ZXV9</accession>
<dbReference type="Proteomes" id="UP000262440">
    <property type="component" value="Segment"/>
</dbReference>
<reference evidence="1 2" key="1">
    <citation type="journal article" date="2018" name="Front. Microbiol.">
        <title>Jumbo Bacteriophages Are Represented Within an Increasing Diversity of Environmental Viruses Infecting the Emerging Phytopathogen, Dickeya solani.</title>
        <authorList>
            <person name="Day A.W."/>
            <person name="Ahn J."/>
            <person name="Salmond G.P.C."/>
        </authorList>
    </citation>
    <scope>NUCLEOTIDE SEQUENCE [LARGE SCALE GENOMIC DNA]</scope>
</reference>
<gene>
    <name evidence="1" type="ORF">AD1_023</name>
</gene>
<name>A0A384ZXV9_9CAUD</name>
<keyword evidence="2" id="KW-1185">Reference proteome</keyword>
<evidence type="ECO:0000313" key="2">
    <source>
        <dbReference type="Proteomes" id="UP000262440"/>
    </source>
</evidence>
<evidence type="ECO:0000313" key="1">
    <source>
        <dbReference type="EMBL" id="AXG67067.1"/>
    </source>
</evidence>
<sequence>MISDITVGHIYKSPSDKPFIVDCIAAHGQDCSLPMVVYRNLEPTADRPADSVWVIPESLFVMQFSEYESGEHHEHNELVSSSGIKGVCSFFLSLLAK</sequence>